<reference evidence="2 3" key="1">
    <citation type="submission" date="2018-10" db="EMBL/GenBank/DDBJ databases">
        <title>The genome of Lysobacter enzymogenes OH11.</title>
        <authorList>
            <person name="Liu F."/>
            <person name="Zhao Y."/>
            <person name="Qian G."/>
            <person name="Chen Y."/>
            <person name="Xu H."/>
        </authorList>
    </citation>
    <scope>NUCLEOTIDE SEQUENCE [LARGE SCALE GENOMIC DNA]</scope>
    <source>
        <strain evidence="2 3">OH11</strain>
    </source>
</reference>
<proteinExistence type="predicted"/>
<accession>A0A3N2RKQ6</accession>
<dbReference type="AlphaFoldDB" id="A0A3N2RKQ6"/>
<evidence type="ECO:0000256" key="1">
    <source>
        <dbReference type="SAM" id="MobiDB-lite"/>
    </source>
</evidence>
<evidence type="ECO:0000313" key="2">
    <source>
        <dbReference type="EMBL" id="ROU07951.1"/>
    </source>
</evidence>
<feature type="compositionally biased region" description="Basic and acidic residues" evidence="1">
    <location>
        <begin position="63"/>
        <end position="73"/>
    </location>
</feature>
<dbReference type="Proteomes" id="UP000275910">
    <property type="component" value="Unassembled WGS sequence"/>
</dbReference>
<feature type="region of interest" description="Disordered" evidence="1">
    <location>
        <begin position="119"/>
        <end position="140"/>
    </location>
</feature>
<protein>
    <submittedName>
        <fullName evidence="2">Uncharacterized protein</fullName>
    </submittedName>
</protein>
<dbReference type="EMBL" id="RCTY01000019">
    <property type="protein sequence ID" value="ROU07951.1"/>
    <property type="molecule type" value="Genomic_DNA"/>
</dbReference>
<comment type="caution">
    <text evidence="2">The sequence shown here is derived from an EMBL/GenBank/DDBJ whole genome shotgun (WGS) entry which is preliminary data.</text>
</comment>
<gene>
    <name evidence="2" type="ORF">D9T17_07065</name>
</gene>
<name>A0A3N2RKQ6_LYSEN</name>
<feature type="region of interest" description="Disordered" evidence="1">
    <location>
        <begin position="54"/>
        <end position="77"/>
    </location>
</feature>
<feature type="compositionally biased region" description="Low complexity" evidence="1">
    <location>
        <begin position="130"/>
        <end position="140"/>
    </location>
</feature>
<sequence>MGIVAVLAVAPAWAQSNRAAPAIPDYAAILGSEQVVRDPTTGVRRGLTQREVQQRIDAQGAPRTERQRRESRAVNESIHAMPATVADAFRQAKRNSQGIVVVKPSREELQPVVGVVDADGSMRASHDPADAAANAAGERP</sequence>
<evidence type="ECO:0000313" key="3">
    <source>
        <dbReference type="Proteomes" id="UP000275910"/>
    </source>
</evidence>
<organism evidence="2 3">
    <name type="scientific">Lysobacter enzymogenes</name>
    <dbReference type="NCBI Taxonomy" id="69"/>
    <lineage>
        <taxon>Bacteria</taxon>
        <taxon>Pseudomonadati</taxon>
        <taxon>Pseudomonadota</taxon>
        <taxon>Gammaproteobacteria</taxon>
        <taxon>Lysobacterales</taxon>
        <taxon>Lysobacteraceae</taxon>
        <taxon>Lysobacter</taxon>
    </lineage>
</organism>
<dbReference type="RefSeq" id="WP_123646769.1">
    <property type="nucleotide sequence ID" value="NZ_RCTY01000019.1"/>
</dbReference>